<name>A0A433UBV5_ELYCH</name>
<feature type="chain" id="PRO_5019456965" description="LolA-like domain-containing protein" evidence="2">
    <location>
        <begin position="28"/>
        <end position="651"/>
    </location>
</feature>
<reference evidence="4 5" key="1">
    <citation type="submission" date="2019-01" db="EMBL/GenBank/DDBJ databases">
        <title>A draft genome assembly of the solar-powered sea slug Elysia chlorotica.</title>
        <authorList>
            <person name="Cai H."/>
            <person name="Li Q."/>
            <person name="Fang X."/>
            <person name="Li J."/>
            <person name="Curtis N.E."/>
            <person name="Altenburger A."/>
            <person name="Shibata T."/>
            <person name="Feng M."/>
            <person name="Maeda T."/>
            <person name="Schwartz J.A."/>
            <person name="Shigenobu S."/>
            <person name="Lundholm N."/>
            <person name="Nishiyama T."/>
            <person name="Yang H."/>
            <person name="Hasebe M."/>
            <person name="Li S."/>
            <person name="Pierce S.K."/>
            <person name="Wang J."/>
        </authorList>
    </citation>
    <scope>NUCLEOTIDE SEQUENCE [LARGE SCALE GENOMIC DNA]</scope>
    <source>
        <strain evidence="4">EC2010</strain>
        <tissue evidence="4">Whole organism of an adult</tissue>
    </source>
</reference>
<proteinExistence type="predicted"/>
<dbReference type="InterPro" id="IPR058831">
    <property type="entry name" value="LolA-like_dom_2nd"/>
</dbReference>
<evidence type="ECO:0000313" key="4">
    <source>
        <dbReference type="EMBL" id="RUS91244.1"/>
    </source>
</evidence>
<dbReference type="OrthoDB" id="10520688at2759"/>
<evidence type="ECO:0000259" key="3">
    <source>
        <dbReference type="Pfam" id="PF25898"/>
    </source>
</evidence>
<protein>
    <recommendedName>
        <fullName evidence="3">LolA-like domain-containing protein</fullName>
    </recommendedName>
</protein>
<dbReference type="PANTHER" id="PTHR36902">
    <property type="entry name" value="ENRICHED IN SURFACE-LABELED PROTEOME PROTEIN 9"/>
    <property type="match status" value="1"/>
</dbReference>
<dbReference type="PANTHER" id="PTHR36902:SF1">
    <property type="entry name" value="ENRICHED IN SURFACE-LABELED PROTEOME PROTEIN 9"/>
    <property type="match status" value="1"/>
</dbReference>
<dbReference type="AlphaFoldDB" id="A0A433UBV5"/>
<gene>
    <name evidence="4" type="ORF">EGW08_000956</name>
</gene>
<accession>A0A433UBV5</accession>
<sequence length="651" mass="73211">MRVIRMGVVVPMAATCLIMWLESFALGDYDETFCDRRTKRAKLIDPGPEPFFFDDYSVLSEAAFLKVENQSDAMVTHQELFYSKSKKQVVLNQETPRDNFWVFVDQQSEDCIYKKGSQQCMAEEGDCTETEKAVGFGNRENGKIVIGSPSERLDYPTNITKRYGLSPLRVRGIKTNRIGFCSYDEDTDETILSVHYILDPTAFKNMDQTQNILLGSIRLSKTPNGPVSKRRLDFTGYTNLSPSQLVNGFGLGESKCGTIQSAFTSRQPPQPTVRFSFINQAFVTGPDLIKAYFIYSTKDEYNLNSQLAVEVRDEPVDNQLEKNTVMEVEDYAGKVYYKYSVTYANCTVTSLLDQEHSAQQASTRSFWQLDLPEPTYLGVYNVRDIPCDAWAFKPIKNDETSIRLYTATSDWLVDHNYKKDFFYPVLRVDSGIGMAIFSEIYAFKDNPGYHIPFLNTCFQQDDVVTGEVTLMMNIYSDIGADFTRFEYKFRSLIMRITGIKSAMRIASITPRASSSNPHSESVVSFKILGKLTGFDNRDDGVYRYDPVTPQQAIELIRKQVDVGNMKFTLDSQALTFEFKKGSLAISQSGENLNYVDPAAPGYSKGVMAGVSIVVLVVSLVLGVAAVFAYKRWTEGAGGGPSISMKALEEEI</sequence>
<keyword evidence="1" id="KW-0472">Membrane</keyword>
<evidence type="ECO:0000313" key="5">
    <source>
        <dbReference type="Proteomes" id="UP000271974"/>
    </source>
</evidence>
<keyword evidence="2" id="KW-0732">Signal</keyword>
<dbReference type="Pfam" id="PF25898">
    <property type="entry name" value="LolA_2nd_metazoa"/>
    <property type="match status" value="1"/>
</dbReference>
<feature type="transmembrane region" description="Helical" evidence="1">
    <location>
        <begin position="606"/>
        <end position="629"/>
    </location>
</feature>
<evidence type="ECO:0000256" key="2">
    <source>
        <dbReference type="SAM" id="SignalP"/>
    </source>
</evidence>
<organism evidence="4 5">
    <name type="scientific">Elysia chlorotica</name>
    <name type="common">Eastern emerald elysia</name>
    <name type="synonym">Sea slug</name>
    <dbReference type="NCBI Taxonomy" id="188477"/>
    <lineage>
        <taxon>Eukaryota</taxon>
        <taxon>Metazoa</taxon>
        <taxon>Spiralia</taxon>
        <taxon>Lophotrochozoa</taxon>
        <taxon>Mollusca</taxon>
        <taxon>Gastropoda</taxon>
        <taxon>Heterobranchia</taxon>
        <taxon>Euthyneura</taxon>
        <taxon>Panpulmonata</taxon>
        <taxon>Sacoglossa</taxon>
        <taxon>Placobranchoidea</taxon>
        <taxon>Plakobranchidae</taxon>
        <taxon>Elysia</taxon>
    </lineage>
</organism>
<feature type="domain" description="LolA-like" evidence="3">
    <location>
        <begin position="266"/>
        <end position="425"/>
    </location>
</feature>
<keyword evidence="1" id="KW-0812">Transmembrane</keyword>
<keyword evidence="5" id="KW-1185">Reference proteome</keyword>
<dbReference type="Proteomes" id="UP000271974">
    <property type="component" value="Unassembled WGS sequence"/>
</dbReference>
<keyword evidence="1" id="KW-1133">Transmembrane helix</keyword>
<evidence type="ECO:0000256" key="1">
    <source>
        <dbReference type="SAM" id="Phobius"/>
    </source>
</evidence>
<dbReference type="EMBL" id="RQTK01000015">
    <property type="protein sequence ID" value="RUS91244.1"/>
    <property type="molecule type" value="Genomic_DNA"/>
</dbReference>
<feature type="signal peptide" evidence="2">
    <location>
        <begin position="1"/>
        <end position="27"/>
    </location>
</feature>
<comment type="caution">
    <text evidence="4">The sequence shown here is derived from an EMBL/GenBank/DDBJ whole genome shotgun (WGS) entry which is preliminary data.</text>
</comment>